<evidence type="ECO:0000313" key="11">
    <source>
        <dbReference type="EMBL" id="KAF7491183.1"/>
    </source>
</evidence>
<keyword evidence="5 9" id="KW-1133">Transmembrane helix</keyword>
<keyword evidence="3 9" id="KW-0812">Transmembrane</keyword>
<dbReference type="Proteomes" id="UP000070412">
    <property type="component" value="Unassembled WGS sequence"/>
</dbReference>
<dbReference type="GO" id="GO:0015031">
    <property type="term" value="P:protein transport"/>
    <property type="evidence" value="ECO:0007669"/>
    <property type="project" value="UniProtKB-KW"/>
</dbReference>
<reference evidence="12" key="3">
    <citation type="submission" date="2022-06" db="UniProtKB">
        <authorList>
            <consortium name="EnsemblMetazoa"/>
        </authorList>
    </citation>
    <scope>IDENTIFICATION</scope>
</reference>
<evidence type="ECO:0000259" key="10">
    <source>
        <dbReference type="PROSITE" id="PS50192"/>
    </source>
</evidence>
<reference evidence="11" key="2">
    <citation type="submission" date="2020-01" db="EMBL/GenBank/DDBJ databases">
        <authorList>
            <person name="Korhonen P.K.K."/>
            <person name="Guangxu M.G."/>
            <person name="Wang T.W."/>
            <person name="Stroehlein A.J.S."/>
            <person name="Young N.D."/>
            <person name="Ang C.-S.A."/>
            <person name="Fernando D.W.F."/>
            <person name="Lu H.L."/>
            <person name="Taylor S.T."/>
            <person name="Ehtesham M.E.M."/>
            <person name="Najaraj S.H.N."/>
            <person name="Harsha G.H.G."/>
            <person name="Madugundu A.M."/>
            <person name="Renuse S.R."/>
            <person name="Holt D.H."/>
            <person name="Pandey A.P."/>
            <person name="Papenfuss A.P."/>
            <person name="Gasser R.B.G."/>
            <person name="Fischer K.F."/>
        </authorList>
    </citation>
    <scope>NUCLEOTIDE SEQUENCE</scope>
    <source>
        <strain evidence="11">SSS_KF_BRIS2020</strain>
    </source>
</reference>
<keyword evidence="13" id="KW-1185">Reference proteome</keyword>
<dbReference type="GO" id="GO:0000139">
    <property type="term" value="C:Golgi membrane"/>
    <property type="evidence" value="ECO:0007669"/>
    <property type="project" value="UniProtKB-SubCell"/>
</dbReference>
<comment type="subcellular location">
    <subcellularLocation>
        <location evidence="8">Endomembrane system</location>
        <topology evidence="8">Single-pass type IV membrane protein</topology>
    </subcellularLocation>
    <subcellularLocation>
        <location evidence="1">Golgi apparatus membrane</location>
    </subcellularLocation>
</comment>
<dbReference type="PROSITE" id="PS50192">
    <property type="entry name" value="T_SNARE"/>
    <property type="match status" value="1"/>
</dbReference>
<feature type="domain" description="T-SNARE coiled-coil homology" evidence="10">
    <location>
        <begin position="8"/>
        <end position="70"/>
    </location>
</feature>
<reference evidence="13" key="1">
    <citation type="journal article" date="2020" name="PLoS Negl. Trop. Dis.">
        <title>High-quality nuclear genome for Sarcoptes scabiei-A critical resource for a neglected parasite.</title>
        <authorList>
            <person name="Korhonen P.K."/>
            <person name="Gasser R.B."/>
            <person name="Ma G."/>
            <person name="Wang T."/>
            <person name="Stroehlein A.J."/>
            <person name="Young N.D."/>
            <person name="Ang C.S."/>
            <person name="Fernando D.D."/>
            <person name="Lu H.C."/>
            <person name="Taylor S."/>
            <person name="Reynolds S.L."/>
            <person name="Mofiz E."/>
            <person name="Najaraj S.H."/>
            <person name="Gowda H."/>
            <person name="Madugundu A."/>
            <person name="Renuse S."/>
            <person name="Holt D."/>
            <person name="Pandey A."/>
            <person name="Papenfuss A.T."/>
            <person name="Fischer K."/>
        </authorList>
    </citation>
    <scope>NUCLEOTIDE SEQUENCE [LARGE SCALE GENOMIC DNA]</scope>
</reference>
<evidence type="ECO:0000256" key="2">
    <source>
        <dbReference type="ARBA" id="ARBA00022448"/>
    </source>
</evidence>
<dbReference type="CDD" id="cd15853">
    <property type="entry name" value="SNARE_Bet1"/>
    <property type="match status" value="1"/>
</dbReference>
<keyword evidence="7 9" id="KW-0472">Membrane</keyword>
<dbReference type="Gene3D" id="1.20.5.110">
    <property type="match status" value="1"/>
</dbReference>
<gene>
    <name evidence="11" type="ORF">SSS_4229</name>
</gene>
<evidence type="ECO:0000256" key="7">
    <source>
        <dbReference type="ARBA" id="ARBA00023136"/>
    </source>
</evidence>
<proteinExistence type="predicted"/>
<evidence type="ECO:0000256" key="1">
    <source>
        <dbReference type="ARBA" id="ARBA00004394"/>
    </source>
</evidence>
<organism evidence="11">
    <name type="scientific">Sarcoptes scabiei</name>
    <name type="common">Itch mite</name>
    <name type="synonym">Acarus scabiei</name>
    <dbReference type="NCBI Taxonomy" id="52283"/>
    <lineage>
        <taxon>Eukaryota</taxon>
        <taxon>Metazoa</taxon>
        <taxon>Ecdysozoa</taxon>
        <taxon>Arthropoda</taxon>
        <taxon>Chelicerata</taxon>
        <taxon>Arachnida</taxon>
        <taxon>Acari</taxon>
        <taxon>Acariformes</taxon>
        <taxon>Sarcoptiformes</taxon>
        <taxon>Astigmata</taxon>
        <taxon>Psoroptidia</taxon>
        <taxon>Sarcoptoidea</taxon>
        <taxon>Sarcoptidae</taxon>
        <taxon>Sarcoptinae</taxon>
        <taxon>Sarcoptes</taxon>
    </lineage>
</organism>
<accession>A0A834RCG8</accession>
<keyword evidence="6" id="KW-0333">Golgi apparatus</keyword>
<evidence type="ECO:0000256" key="8">
    <source>
        <dbReference type="ARBA" id="ARBA00046280"/>
    </source>
</evidence>
<dbReference type="PANTHER" id="PTHR12791">
    <property type="entry name" value="GOLGI SNARE BET1-RELATED"/>
    <property type="match status" value="1"/>
</dbReference>
<protein>
    <submittedName>
        <fullName evidence="11">BET1-like protein</fullName>
    </submittedName>
</protein>
<feature type="transmembrane region" description="Helical" evidence="9">
    <location>
        <begin position="80"/>
        <end position="99"/>
    </location>
</feature>
<sequence length="105" mass="12604">MDEDKMNNLIDFENRERVENLSQKVSLLKNYAIDIEQETKRHNKLLNNMDEDFDSNFVFLKNTRNRLNRLIISNRSNSKLTCYLAFGFCFIFFLIYFLISSRMSS</sequence>
<evidence type="ECO:0000256" key="6">
    <source>
        <dbReference type="ARBA" id="ARBA00023034"/>
    </source>
</evidence>
<dbReference type="InterPro" id="IPR039899">
    <property type="entry name" value="BET1_SNARE"/>
</dbReference>
<evidence type="ECO:0000256" key="9">
    <source>
        <dbReference type="SAM" id="Phobius"/>
    </source>
</evidence>
<evidence type="ECO:0000256" key="4">
    <source>
        <dbReference type="ARBA" id="ARBA00022927"/>
    </source>
</evidence>
<keyword evidence="2" id="KW-0813">Transport</keyword>
<dbReference type="SUPFAM" id="SSF58038">
    <property type="entry name" value="SNARE fusion complex"/>
    <property type="match status" value="1"/>
</dbReference>
<evidence type="ECO:0000313" key="12">
    <source>
        <dbReference type="EnsemblMetazoa" id="KAF7491183.1"/>
    </source>
</evidence>
<dbReference type="AlphaFoldDB" id="A0A834RCG8"/>
<dbReference type="EnsemblMetazoa" id="SSS_4229s_mrna">
    <property type="protein sequence ID" value="KAF7491183.1"/>
    <property type="gene ID" value="SSS_4229"/>
</dbReference>
<dbReference type="OrthoDB" id="6497847at2759"/>
<dbReference type="InterPro" id="IPR000727">
    <property type="entry name" value="T_SNARE_dom"/>
</dbReference>
<dbReference type="EMBL" id="WVUK01000060">
    <property type="protein sequence ID" value="KAF7491183.1"/>
    <property type="molecule type" value="Genomic_DNA"/>
</dbReference>
<keyword evidence="4" id="KW-0653">Protein transport</keyword>
<evidence type="ECO:0000256" key="3">
    <source>
        <dbReference type="ARBA" id="ARBA00022692"/>
    </source>
</evidence>
<name>A0A834RCG8_SARSC</name>
<dbReference type="SMART" id="SM00397">
    <property type="entry name" value="t_SNARE"/>
    <property type="match status" value="1"/>
</dbReference>
<evidence type="ECO:0000256" key="5">
    <source>
        <dbReference type="ARBA" id="ARBA00022989"/>
    </source>
</evidence>
<evidence type="ECO:0000313" key="13">
    <source>
        <dbReference type="Proteomes" id="UP000070412"/>
    </source>
</evidence>